<evidence type="ECO:0000313" key="2">
    <source>
        <dbReference type="EMBL" id="KAJ5226027.1"/>
    </source>
</evidence>
<feature type="compositionally biased region" description="Polar residues" evidence="1">
    <location>
        <begin position="156"/>
        <end position="182"/>
    </location>
</feature>
<feature type="compositionally biased region" description="Basic and acidic residues" evidence="1">
    <location>
        <begin position="418"/>
        <end position="427"/>
    </location>
</feature>
<feature type="compositionally biased region" description="Basic and acidic residues" evidence="1">
    <location>
        <begin position="372"/>
        <end position="393"/>
    </location>
</feature>
<protein>
    <recommendedName>
        <fullName evidence="4">Protein mms22</fullName>
    </recommendedName>
</protein>
<feature type="region of interest" description="Disordered" evidence="1">
    <location>
        <begin position="911"/>
        <end position="934"/>
    </location>
</feature>
<feature type="compositionally biased region" description="Basic residues" evidence="1">
    <location>
        <begin position="438"/>
        <end position="455"/>
    </location>
</feature>
<feature type="compositionally biased region" description="Low complexity" evidence="1">
    <location>
        <begin position="755"/>
        <end position="765"/>
    </location>
</feature>
<dbReference type="EMBL" id="JAPQKS010000005">
    <property type="protein sequence ID" value="KAJ5226027.1"/>
    <property type="molecule type" value="Genomic_DNA"/>
</dbReference>
<feature type="compositionally biased region" description="Basic and acidic residues" evidence="1">
    <location>
        <begin position="657"/>
        <end position="668"/>
    </location>
</feature>
<keyword evidence="3" id="KW-1185">Reference proteome</keyword>
<feature type="region of interest" description="Disordered" evidence="1">
    <location>
        <begin position="48"/>
        <end position="333"/>
    </location>
</feature>
<dbReference type="InterPro" id="IPR019021">
    <property type="entry name" value="Mms22"/>
</dbReference>
<reference evidence="2" key="1">
    <citation type="submission" date="2022-11" db="EMBL/GenBank/DDBJ databases">
        <authorList>
            <person name="Petersen C."/>
        </authorList>
    </citation>
    <scope>NUCLEOTIDE SEQUENCE</scope>
    <source>
        <strain evidence="2">IBT 19713</strain>
    </source>
</reference>
<proteinExistence type="predicted"/>
<organism evidence="2 3">
    <name type="scientific">Penicillium chermesinum</name>
    <dbReference type="NCBI Taxonomy" id="63820"/>
    <lineage>
        <taxon>Eukaryota</taxon>
        <taxon>Fungi</taxon>
        <taxon>Dikarya</taxon>
        <taxon>Ascomycota</taxon>
        <taxon>Pezizomycotina</taxon>
        <taxon>Eurotiomycetes</taxon>
        <taxon>Eurotiomycetidae</taxon>
        <taxon>Eurotiales</taxon>
        <taxon>Aspergillaceae</taxon>
        <taxon>Penicillium</taxon>
    </lineage>
</organism>
<evidence type="ECO:0000256" key="1">
    <source>
        <dbReference type="SAM" id="MobiDB-lite"/>
    </source>
</evidence>
<evidence type="ECO:0008006" key="4">
    <source>
        <dbReference type="Google" id="ProtNLM"/>
    </source>
</evidence>
<feature type="compositionally biased region" description="Low complexity" evidence="1">
    <location>
        <begin position="295"/>
        <end position="304"/>
    </location>
</feature>
<dbReference type="GO" id="GO:0005634">
    <property type="term" value="C:nucleus"/>
    <property type="evidence" value="ECO:0007669"/>
    <property type="project" value="InterPro"/>
</dbReference>
<dbReference type="GeneID" id="83203851"/>
<feature type="compositionally biased region" description="Basic residues" evidence="1">
    <location>
        <begin position="119"/>
        <end position="135"/>
    </location>
</feature>
<feature type="compositionally biased region" description="Basic and acidic residues" evidence="1">
    <location>
        <begin position="554"/>
        <end position="567"/>
    </location>
</feature>
<dbReference type="RefSeq" id="XP_058329438.1">
    <property type="nucleotide sequence ID" value="XM_058476548.1"/>
</dbReference>
<feature type="region of interest" description="Disordered" evidence="1">
    <location>
        <begin position="371"/>
        <end position="567"/>
    </location>
</feature>
<feature type="region of interest" description="Disordered" evidence="1">
    <location>
        <begin position="587"/>
        <end position="888"/>
    </location>
</feature>
<comment type="caution">
    <text evidence="2">The sequence shown here is derived from an EMBL/GenBank/DDBJ whole genome shotgun (WGS) entry which is preliminary data.</text>
</comment>
<dbReference type="GO" id="GO:0035361">
    <property type="term" value="C:Cul8-RING ubiquitin ligase complex"/>
    <property type="evidence" value="ECO:0007669"/>
    <property type="project" value="TreeGrafter"/>
</dbReference>
<feature type="compositionally biased region" description="Acidic residues" evidence="1">
    <location>
        <begin position="12"/>
        <end position="21"/>
    </location>
</feature>
<reference evidence="2" key="2">
    <citation type="journal article" date="2023" name="IMA Fungus">
        <title>Comparative genomic study of the Penicillium genus elucidates a diverse pangenome and 15 lateral gene transfer events.</title>
        <authorList>
            <person name="Petersen C."/>
            <person name="Sorensen T."/>
            <person name="Nielsen M.R."/>
            <person name="Sondergaard T.E."/>
            <person name="Sorensen J.L."/>
            <person name="Fitzpatrick D.A."/>
            <person name="Frisvad J.C."/>
            <person name="Nielsen K.L."/>
        </authorList>
    </citation>
    <scope>NUCLEOTIDE SEQUENCE</scope>
    <source>
        <strain evidence="2">IBT 19713</strain>
    </source>
</reference>
<feature type="compositionally biased region" description="Basic residues" evidence="1">
    <location>
        <begin position="766"/>
        <end position="776"/>
    </location>
</feature>
<feature type="region of interest" description="Disordered" evidence="1">
    <location>
        <begin position="1"/>
        <end position="27"/>
    </location>
</feature>
<dbReference type="PANTHER" id="PTHR28122:SF1">
    <property type="entry name" value="E3 UBIQUITIN-PROTEIN LIGASE SUBSTRATE RECEPTOR MMS22"/>
    <property type="match status" value="1"/>
</dbReference>
<dbReference type="GO" id="GO:0000724">
    <property type="term" value="P:double-strand break repair via homologous recombination"/>
    <property type="evidence" value="ECO:0007669"/>
    <property type="project" value="TreeGrafter"/>
</dbReference>
<feature type="region of interest" description="Disordered" evidence="1">
    <location>
        <begin position="1024"/>
        <end position="1103"/>
    </location>
</feature>
<accession>A0A9W9NTU3</accession>
<feature type="compositionally biased region" description="Basic and acidic residues" evidence="1">
    <location>
        <begin position="197"/>
        <end position="210"/>
    </location>
</feature>
<feature type="compositionally biased region" description="Basic and acidic residues" evidence="1">
    <location>
        <begin position="94"/>
        <end position="118"/>
    </location>
</feature>
<name>A0A9W9NTU3_9EURO</name>
<dbReference type="Proteomes" id="UP001150941">
    <property type="component" value="Unassembled WGS sequence"/>
</dbReference>
<evidence type="ECO:0000313" key="3">
    <source>
        <dbReference type="Proteomes" id="UP001150941"/>
    </source>
</evidence>
<feature type="compositionally biased region" description="Basic residues" evidence="1">
    <location>
        <begin position="1050"/>
        <end position="1060"/>
    </location>
</feature>
<feature type="compositionally biased region" description="Basic and acidic residues" evidence="1">
    <location>
        <begin position="227"/>
        <end position="246"/>
    </location>
</feature>
<dbReference type="GO" id="GO:0031297">
    <property type="term" value="P:replication fork processing"/>
    <property type="evidence" value="ECO:0007669"/>
    <property type="project" value="InterPro"/>
</dbReference>
<feature type="compositionally biased region" description="Basic and acidic residues" evidence="1">
    <location>
        <begin position="1061"/>
        <end position="1071"/>
    </location>
</feature>
<feature type="compositionally biased region" description="Acidic residues" evidence="1">
    <location>
        <begin position="541"/>
        <end position="552"/>
    </location>
</feature>
<dbReference type="Pfam" id="PF09462">
    <property type="entry name" value="Mus7"/>
    <property type="match status" value="1"/>
</dbReference>
<dbReference type="PANTHER" id="PTHR28122">
    <property type="entry name" value="E3 UBIQUITIN-PROTEIN LIGASE SUBSTRATE RECEPTOR MMS22"/>
    <property type="match status" value="1"/>
</dbReference>
<dbReference type="OrthoDB" id="2386201at2759"/>
<feature type="compositionally biased region" description="Basic and acidic residues" evidence="1">
    <location>
        <begin position="832"/>
        <end position="847"/>
    </location>
</feature>
<sequence length="2367" mass="265374">MEPWRKRGFVPDSDEEEEFDTLDVQGIADGVVPDAEDEVDLEYLPIPIAHTLEPNKNAKEQPEGKPSPIQVDSEGARRGSVELLSTPATNSRQSKLEADTERSERTDGRGNTPDDKPRRDRKTYGRRSSAVKRHSHIEVQVPAPSLRKDAGVWEIPSSSPEQDGSASNQLRRQLSKSYTPSKHSLPLNAAQFTAQDGENRKKDNASRDSSPDELNVVDDTNVNLSSNDHRADDALDHASNDGETRNRASQLSDGLNKIDIEDSSRPANLAESPVMPGGKENVEEHADVAEDPYDDSPLSSPPDSLDFHLEDSAPRPAAGEPLNGIAQPETIEMDIPDEILREVTQPVRRSFRERNAIQLHPYALEMAQYQRQMRERGVKPIRMTEEEKKRRAAEASGESQEQDSFTPTGPGSSPPPEEFLRSSRCQEHPNGANELRSRQRTPIRRTYSSKRRKKSHIGDSQGLEALESVVPSKECPPPSGSLPSTEKPPFDPNVFRFPPGFTPPPTTNTEGNSRTTNTEVDVTHENDFADSATGSVAAEDRNEEETGDDGTDSEPSHISDEETVEEREIRLLQRRTRGVLPASWVRVHAQQSSADRQREIQRRKVAAAQRADGKGVAKKIIRKPGQPGGPGSGQRPILLDFSDSDDSDDANQQINDPVRDNMSDEGSRGKPRGPFGLPDPFSDDDENMEDNRIDNMFPVASSSGHRPEPSERRRALKRPTPKDSAMQKEKNTKRARFKRQTRITESAGVRRIKSSSKSSNPSSKSSSKHSSTRRPKSSTNSAPRLGILDAPDVAHRPRQEQPQFLRVAARRARSRQDSGRASPTRKFISLSTREDTADANKSLHEWRGGSIRQAKLDKPKRQPKRRQPPSNLANGIRRAVTNNKRTSEERNQLFAPEQDVIDVDMDQDVEQENAPAGGDVPPATAPSTHTVDARSRHIRRLERRGNEWIIHRNRGIISLKRTEPHSAPMHVAGLDNLSKPASVFSQSLNRLNRDYRMKQSSQGSKPSLTLDRFIADQRLRGSFSQTVPSSSAPALPANRNQLPAAPLQRPPRREKRKAVPRRIDQSAKDVAESSNHGLDLSPSDAPASFATPQTPGGPPRSSFGVGGLFNWQPSYSVDFGTLPLHSSTFFHESTFIGSGEFKRSLDITKRNMDCDGGTFTFHFKSQTFHWGSWNETVSSQLGTVFQEMCQDIEQNVICAPEASSAATLSPSQLIFRSVISYVTTTAWFIDPVDRKAFFNRAMKLAWRLQDSIRPFLAGDHNRSGVMMLSCYNMVFANQLRQVGSHELAGLAAADDAVDLVKASARDTLTLLMCDIGLLELHKLSVESRKKEGLAMGGIREQFPSAAAFVMVEQLLHSSDLYRGVFTEAELETCVNGLVQNPKDVVSLESAWRALFTVLPLNEFDQDGLVRRAQDSQFGNAHENWPLVKELLSPALNSFDTNSATTPMSYNNYCKTLFHRCHHLINAWGWRDCKPILDVLYDFFAARLLYNMKHEDVRGSPPFLDHLDQKPSLEVRPGEPCFHTVLKIIASGFHFLSLKYENKKIRNFAWRLLPNHGRVYPKEQPLNTQDLDALRNHHDLLCTLYWAVPDGCRPRVETIRDLVHPAASHRETCDINLRSWSRLVRFKLSTKEDVSGLDVFADWHSFFVTELRSQHAHARKEIESQAKDDKWISKHQIESTISKNQRQIESLLKTAISGLRTAVEQAPSLDHAYRLIVKTPFDSLLGMFSTKSPRVNAVVSDTLKVIVAYIDKDFIARTPDTQIAAAPPINEDSQEFDDIDDWNEIDAALGQQSLPSEAIEHVQKVLRPVVFQSVSNCFGEDNYPEDNILNDVLQCWTSVAKILIHHGLQRWDNYLDPFGDESWTRLRDTVQTRNFAPLFLAMCVGKDARVISDCRILVMGMWMSSLVERTSMLKYQHRLTEALLNSAPFDPLVQNLPFTKTKGEDSYEITLTELSQRRVSLISSILSNMRDHVQQMELHRSSELSVTKEDYSDILHQFMKAMQKNYRETGNGDPEAARGAYVQFVHQVIRFLQELTSDIRPVDPFFTDPALFPLPSSDPRYIVAKLKRYEPKLSAHKEVLALTMFIQSISERAAVDNQQSVLVEQLYKAVKDTIEDGVPNQPTLRAVLLQSVFPAYLECSFLNPASWILARPVVLTTTLVFGNLLFNINASNQACLSSVMIMIHAVFHSSYRALRPLSNRSLRLQDPIVISMLTVFVGLFSSSLTIIDYIDRINEQGEGLISYIQWFLEFVHAVSLQLGSSNLDTAYAHDAALCSPSADPLPRAVARLAPQYLASARQIALEDYQSYLRNWTLHQGKYYYSRAGHDAKEIQLESEVEVLAGDLNAAKKAFTDAVDKFRSQVGGLNLVP</sequence>
<gene>
    <name evidence="2" type="ORF">N7468_007252</name>
</gene>